<organism evidence="1 2">
    <name type="scientific">Vermiconidia calcicola</name>
    <dbReference type="NCBI Taxonomy" id="1690605"/>
    <lineage>
        <taxon>Eukaryota</taxon>
        <taxon>Fungi</taxon>
        <taxon>Dikarya</taxon>
        <taxon>Ascomycota</taxon>
        <taxon>Pezizomycotina</taxon>
        <taxon>Dothideomycetes</taxon>
        <taxon>Dothideomycetidae</taxon>
        <taxon>Mycosphaerellales</taxon>
        <taxon>Extremaceae</taxon>
        <taxon>Vermiconidia</taxon>
    </lineage>
</organism>
<dbReference type="EMBL" id="JAUTXU010000098">
    <property type="protein sequence ID" value="KAK3708750.1"/>
    <property type="molecule type" value="Genomic_DNA"/>
</dbReference>
<keyword evidence="1" id="KW-0808">Transferase</keyword>
<accession>A0ACC3N305</accession>
<reference evidence="1" key="1">
    <citation type="submission" date="2023-07" db="EMBL/GenBank/DDBJ databases">
        <title>Black Yeasts Isolated from many extreme environments.</title>
        <authorList>
            <person name="Coleine C."/>
            <person name="Stajich J.E."/>
            <person name="Selbmann L."/>
        </authorList>
    </citation>
    <scope>NUCLEOTIDE SEQUENCE</scope>
    <source>
        <strain evidence="1">CCFEE 5714</strain>
    </source>
</reference>
<name>A0ACC3N305_9PEZI</name>
<keyword evidence="1" id="KW-0548">Nucleotidyltransferase</keyword>
<protein>
    <submittedName>
        <fullName evidence="1">tRNA-His guanylyltransferase</fullName>
        <ecNumber evidence="1">2.7.7.79</ecNumber>
    </submittedName>
</protein>
<dbReference type="EC" id="2.7.7.79" evidence="1"/>
<evidence type="ECO:0000313" key="1">
    <source>
        <dbReference type="EMBL" id="KAK3708750.1"/>
    </source>
</evidence>
<gene>
    <name evidence="1" type="primary">THG1_2</name>
    <name evidence="1" type="ORF">LTR37_011271</name>
</gene>
<sequence>MCGRVNVVVLCRHLEIDFSTSQPPAITALHSTSMANSEYGYVRNFEQWDALPPSNWIVVRIDGRGFSKLCKKYDFEKPNDKRALILMNAAAIEVVRSLVDIVLAYGQSDEYSFVFHESTTLFERRAAKLATTVATAFTAEYCMQWSSVFPDKPLERPFPTSDGRCVCYPKRKVLRDYLSWRQADCHINNLYNTTFWNMVLKGEMGNAEAEQALKGTVASDKNEILFSRFGINYNNEPLIYRKGTVIYRAYDDHNAHDGNASTSDGKVADPESRTQMEKERKKRMKARVVLEHVDIIGDAFWDARPYILAAKRGEEMHE</sequence>
<dbReference type="Proteomes" id="UP001281147">
    <property type="component" value="Unassembled WGS sequence"/>
</dbReference>
<comment type="caution">
    <text evidence="1">The sequence shown here is derived from an EMBL/GenBank/DDBJ whole genome shotgun (WGS) entry which is preliminary data.</text>
</comment>
<evidence type="ECO:0000313" key="2">
    <source>
        <dbReference type="Proteomes" id="UP001281147"/>
    </source>
</evidence>
<keyword evidence="2" id="KW-1185">Reference proteome</keyword>
<proteinExistence type="predicted"/>